<keyword evidence="1" id="KW-0472">Membrane</keyword>
<keyword evidence="1" id="KW-1133">Transmembrane helix</keyword>
<evidence type="ECO:0000313" key="3">
    <source>
        <dbReference type="WBParaSite" id="Minc3s02534g30518"/>
    </source>
</evidence>
<evidence type="ECO:0000256" key="1">
    <source>
        <dbReference type="SAM" id="Phobius"/>
    </source>
</evidence>
<accession>A0A914MVQ3</accession>
<protein>
    <submittedName>
        <fullName evidence="3">Candidate secreted effector</fullName>
    </submittedName>
</protein>
<organism evidence="2 3">
    <name type="scientific">Meloidogyne incognita</name>
    <name type="common">Southern root-knot nematode worm</name>
    <name type="synonym">Oxyuris incognita</name>
    <dbReference type="NCBI Taxonomy" id="6306"/>
    <lineage>
        <taxon>Eukaryota</taxon>
        <taxon>Metazoa</taxon>
        <taxon>Ecdysozoa</taxon>
        <taxon>Nematoda</taxon>
        <taxon>Chromadorea</taxon>
        <taxon>Rhabditida</taxon>
        <taxon>Tylenchina</taxon>
        <taxon>Tylenchomorpha</taxon>
        <taxon>Tylenchoidea</taxon>
        <taxon>Meloidogynidae</taxon>
        <taxon>Meloidogyninae</taxon>
        <taxon>Meloidogyne</taxon>
        <taxon>Meloidogyne incognita group</taxon>
    </lineage>
</organism>
<evidence type="ECO:0000313" key="2">
    <source>
        <dbReference type="Proteomes" id="UP000887563"/>
    </source>
</evidence>
<reference evidence="3" key="1">
    <citation type="submission" date="2022-11" db="UniProtKB">
        <authorList>
            <consortium name="WormBaseParasite"/>
        </authorList>
    </citation>
    <scope>IDENTIFICATION</scope>
</reference>
<dbReference type="AlphaFoldDB" id="A0A914MVQ3"/>
<keyword evidence="1" id="KW-0812">Transmembrane</keyword>
<sequence length="87" mass="9617">MHVLFQRGKGRQRRCCCVCGFKIGCGELISLFLFLPFAVVLLSTSSFAVSLHLLTISLLVSSFCQPLASDETVPLYLLLRIVGLLKK</sequence>
<dbReference type="Proteomes" id="UP000887563">
    <property type="component" value="Unplaced"/>
</dbReference>
<dbReference type="WBParaSite" id="Minc3s02534g30518">
    <property type="protein sequence ID" value="Minc3s02534g30518"/>
    <property type="gene ID" value="Minc3s02534g30518"/>
</dbReference>
<name>A0A914MVQ3_MELIC</name>
<feature type="transmembrane region" description="Helical" evidence="1">
    <location>
        <begin position="21"/>
        <end position="41"/>
    </location>
</feature>
<keyword evidence="2" id="KW-1185">Reference proteome</keyword>
<proteinExistence type="predicted"/>